<keyword evidence="6" id="KW-0843">Virulence</keyword>
<dbReference type="GO" id="GO:0016020">
    <property type="term" value="C:membrane"/>
    <property type="evidence" value="ECO:0007669"/>
    <property type="project" value="GOC"/>
</dbReference>
<evidence type="ECO:0000256" key="9">
    <source>
        <dbReference type="ARBA" id="ARBA00023264"/>
    </source>
</evidence>
<proteinExistence type="inferred from homology"/>
<dbReference type="STRING" id="56425.AWB93_03440"/>
<evidence type="ECO:0000256" key="4">
    <source>
        <dbReference type="ARBA" id="ARBA00022676"/>
    </source>
</evidence>
<evidence type="ECO:0000256" key="1">
    <source>
        <dbReference type="ARBA" id="ARBA00005189"/>
    </source>
</evidence>
<dbReference type="InterPro" id="IPR001296">
    <property type="entry name" value="Glyco_trans_1"/>
</dbReference>
<sequence length="384" mass="41761">MRVAIVAESFLPNVNGVSNSVLRVLEHLRRTGHEAIVIAPDNPPGEQPAPRIHDGIRVHRVPSRMFPKVTTLPLGLPMPRMVNVLRGFDPHVVHLASPALLGYGGLRAARWLGIPTVAVYQTDVPGFAASYGIPMTTRAAWAWFRHLHARADRTLAPSTVTLESLAAHGFPRVHRWARGVDVLRYAPSARDEGLRRRWSPQGKPIVGFVGRLAPEKHVERLIGLAAAGDVQVVIVGDGVDQKKLQSAMPSAVFTGALYGDELAAAYASMDVFVHTGEHETFCQVVQEALASGLPVIAPDAGGPRDLIAPCRTGLLLPVNEFEARLPAAVAHLVEERHRYATAARRSVLGRSWPVICDELLGHYEAVLSPAARARVSRRRYAQGE</sequence>
<keyword evidence="5 16" id="KW-0808">Transferase</keyword>
<keyword evidence="7" id="KW-0443">Lipid metabolism</keyword>
<evidence type="ECO:0000256" key="6">
    <source>
        <dbReference type="ARBA" id="ARBA00023026"/>
    </source>
</evidence>
<evidence type="ECO:0000259" key="14">
    <source>
        <dbReference type="Pfam" id="PF00534"/>
    </source>
</evidence>
<dbReference type="PANTHER" id="PTHR45947">
    <property type="entry name" value="SULFOQUINOVOSYL TRANSFERASE SQD2"/>
    <property type="match status" value="1"/>
</dbReference>
<comment type="caution">
    <text evidence="16">The sequence shown here is derived from an EMBL/GenBank/DDBJ whole genome shotgun (WGS) entry which is preliminary data.</text>
</comment>
<dbReference type="InterPro" id="IPR050194">
    <property type="entry name" value="Glycosyltransferase_grp1"/>
</dbReference>
<dbReference type="GO" id="GO:0009247">
    <property type="term" value="P:glycolipid biosynthetic process"/>
    <property type="evidence" value="ECO:0007669"/>
    <property type="project" value="UniProtKB-ARBA"/>
</dbReference>
<dbReference type="FunFam" id="3.40.50.2000:FF:000303">
    <property type="entry name" value="GDP-mannose-dependent alpha-mannosyltransferase"/>
    <property type="match status" value="1"/>
</dbReference>
<comment type="pathway">
    <text evidence="11">Phospholipid metabolism; phosphatidylinositol metabolism.</text>
</comment>
<keyword evidence="3" id="KW-0444">Lipid biosynthesis</keyword>
<evidence type="ECO:0000256" key="13">
    <source>
        <dbReference type="ARBA" id="ARBA00083725"/>
    </source>
</evidence>
<evidence type="ECO:0000256" key="3">
    <source>
        <dbReference type="ARBA" id="ARBA00022516"/>
    </source>
</evidence>
<evidence type="ECO:0000256" key="7">
    <source>
        <dbReference type="ARBA" id="ARBA00023098"/>
    </source>
</evidence>
<dbReference type="Pfam" id="PF13439">
    <property type="entry name" value="Glyco_transf_4"/>
    <property type="match status" value="1"/>
</dbReference>
<accession>A0A1X1RC31</accession>
<evidence type="ECO:0000256" key="5">
    <source>
        <dbReference type="ARBA" id="ARBA00022679"/>
    </source>
</evidence>
<comment type="pathway">
    <text evidence="1">Lipid metabolism.</text>
</comment>
<dbReference type="SUPFAM" id="SSF53756">
    <property type="entry name" value="UDP-Glycosyltransferase/glycogen phosphorylase"/>
    <property type="match status" value="1"/>
</dbReference>
<evidence type="ECO:0000256" key="11">
    <source>
        <dbReference type="ARBA" id="ARBA00060651"/>
    </source>
</evidence>
<dbReference type="GO" id="GO:0000030">
    <property type="term" value="F:mannosyltransferase activity"/>
    <property type="evidence" value="ECO:0007669"/>
    <property type="project" value="UniProtKB-ARBA"/>
</dbReference>
<keyword evidence="8" id="KW-0594">Phospholipid biosynthesis</keyword>
<keyword evidence="4 16" id="KW-0328">Glycosyltransferase</keyword>
<dbReference type="Gene3D" id="3.40.50.2000">
    <property type="entry name" value="Glycogen Phosphorylase B"/>
    <property type="match status" value="2"/>
</dbReference>
<evidence type="ECO:0000256" key="12">
    <source>
        <dbReference type="ARBA" id="ARBA00074940"/>
    </source>
</evidence>
<dbReference type="Proteomes" id="UP000193990">
    <property type="component" value="Unassembled WGS sequence"/>
</dbReference>
<dbReference type="GO" id="GO:0008654">
    <property type="term" value="P:phospholipid biosynthetic process"/>
    <property type="evidence" value="ECO:0007669"/>
    <property type="project" value="UniProtKB-KW"/>
</dbReference>
<evidence type="ECO:0000313" key="16">
    <source>
        <dbReference type="EMBL" id="ORV02865.1"/>
    </source>
</evidence>
<organism evidence="16 17">
    <name type="scientific">Mycobacterium bohemicum</name>
    <dbReference type="NCBI Taxonomy" id="56425"/>
    <lineage>
        <taxon>Bacteria</taxon>
        <taxon>Bacillati</taxon>
        <taxon>Actinomycetota</taxon>
        <taxon>Actinomycetes</taxon>
        <taxon>Mycobacteriales</taxon>
        <taxon>Mycobacteriaceae</taxon>
        <taxon>Mycobacterium</taxon>
    </lineage>
</organism>
<keyword evidence="17" id="KW-1185">Reference proteome</keyword>
<dbReference type="Pfam" id="PF00534">
    <property type="entry name" value="Glycos_transf_1"/>
    <property type="match status" value="1"/>
</dbReference>
<dbReference type="AlphaFoldDB" id="A0A1X1RC31"/>
<dbReference type="EMBL" id="LQOK01000013">
    <property type="protein sequence ID" value="ORV02865.1"/>
    <property type="molecule type" value="Genomic_DNA"/>
</dbReference>
<dbReference type="InterPro" id="IPR028098">
    <property type="entry name" value="Glyco_trans_4-like_N"/>
</dbReference>
<dbReference type="RefSeq" id="WP_085179294.1">
    <property type="nucleotide sequence ID" value="NZ_JACKSV010000009.1"/>
</dbReference>
<protein>
    <recommendedName>
        <fullName evidence="12">GDP-mannose-dependent alpha-mannosyltransferase</fullName>
    </recommendedName>
    <alternativeName>
        <fullName evidence="13">Guanosine diphosphomannose-dependent alpha-mannosyltransferase</fullName>
    </alternativeName>
</protein>
<evidence type="ECO:0000256" key="10">
    <source>
        <dbReference type="ARBA" id="ARBA00058671"/>
    </source>
</evidence>
<evidence type="ECO:0000256" key="2">
    <source>
        <dbReference type="ARBA" id="ARBA00009481"/>
    </source>
</evidence>
<name>A0A1X1RC31_MYCBE</name>
<feature type="domain" description="Glycosyltransferase subfamily 4-like N-terminal" evidence="15">
    <location>
        <begin position="14"/>
        <end position="182"/>
    </location>
</feature>
<evidence type="ECO:0000259" key="15">
    <source>
        <dbReference type="Pfam" id="PF13439"/>
    </source>
</evidence>
<feature type="domain" description="Glycosyl transferase family 1" evidence="14">
    <location>
        <begin position="199"/>
        <end position="344"/>
    </location>
</feature>
<gene>
    <name evidence="16" type="ORF">AWB93_03440</name>
</gene>
<evidence type="ECO:0000256" key="8">
    <source>
        <dbReference type="ARBA" id="ARBA00023209"/>
    </source>
</evidence>
<comment type="similarity">
    <text evidence="2">Belongs to the glycosyltransferase group 1 family. Glycosyltransferase 4 subfamily.</text>
</comment>
<reference evidence="16 17" key="1">
    <citation type="submission" date="2016-01" db="EMBL/GenBank/DDBJ databases">
        <title>The new phylogeny of the genus Mycobacterium.</title>
        <authorList>
            <person name="Tarcisio F."/>
            <person name="Conor M."/>
            <person name="Antonella G."/>
            <person name="Elisabetta G."/>
            <person name="Giulia F.S."/>
            <person name="Sara T."/>
            <person name="Anna F."/>
            <person name="Clotilde B."/>
            <person name="Roberto B."/>
            <person name="Veronica D.S."/>
            <person name="Fabio R."/>
            <person name="Monica P."/>
            <person name="Olivier J."/>
            <person name="Enrico T."/>
            <person name="Nicola S."/>
        </authorList>
    </citation>
    <scope>NUCLEOTIDE SEQUENCE [LARGE SCALE GENOMIC DNA]</scope>
    <source>
        <strain evidence="16 17">DSM 44277</strain>
    </source>
</reference>
<comment type="function">
    <text evidence="10">Catalyzes the addition of a mannose residue from GDP-D-mannose to GlcAGroAc2 to generate 1,2-di-O-C16/C18:1-(alpha-D-mannopyranosyl)-(1-4)-(alpha-D-glucopyranosyluronic acid)-(1-3)-glycerol(ManGlcAGroAc2).</text>
</comment>
<dbReference type="CDD" id="cd03814">
    <property type="entry name" value="GT4-like"/>
    <property type="match status" value="1"/>
</dbReference>
<dbReference type="FunFam" id="3.40.50.2000:FF:000145">
    <property type="entry name" value="Probable glycosyl transferase"/>
    <property type="match status" value="1"/>
</dbReference>
<keyword evidence="9" id="KW-1208">Phospholipid metabolism</keyword>
<dbReference type="PANTHER" id="PTHR45947:SF3">
    <property type="entry name" value="SULFOQUINOVOSYL TRANSFERASE SQD2"/>
    <property type="match status" value="1"/>
</dbReference>
<evidence type="ECO:0000313" key="17">
    <source>
        <dbReference type="Proteomes" id="UP000193990"/>
    </source>
</evidence>